<dbReference type="AlphaFoldDB" id="A0A1T2KT73"/>
<evidence type="ECO:0000313" key="2">
    <source>
        <dbReference type="Proteomes" id="UP000190896"/>
    </source>
</evidence>
<protein>
    <submittedName>
        <fullName evidence="1">Uncharacterized protein</fullName>
    </submittedName>
</protein>
<accession>A0A1T2KT73</accession>
<evidence type="ECO:0000313" key="1">
    <source>
        <dbReference type="EMBL" id="OOZ35930.1"/>
    </source>
</evidence>
<reference evidence="1 2" key="1">
    <citation type="submission" date="2016-11" db="EMBL/GenBank/DDBJ databases">
        <title>Mixed transmission modes and dynamic genome evolution in an obligate animal-bacterial symbiosis.</title>
        <authorList>
            <person name="Russell S.L."/>
            <person name="Corbett-Detig R.B."/>
            <person name="Cavanaugh C.M."/>
        </authorList>
    </citation>
    <scope>NUCLEOTIDE SEQUENCE [LARGE SCALE GENOMIC DNA]</scope>
    <source>
        <strain evidence="1">Se-Cadez</strain>
    </source>
</reference>
<gene>
    <name evidence="1" type="ORF">BOW51_09620</name>
</gene>
<keyword evidence="2" id="KW-1185">Reference proteome</keyword>
<proteinExistence type="predicted"/>
<name>A0A1T2KT73_9GAMM</name>
<comment type="caution">
    <text evidence="1">The sequence shown here is derived from an EMBL/GenBank/DDBJ whole genome shotgun (WGS) entry which is preliminary data.</text>
</comment>
<sequence length="108" mass="12233">MHRLLSRQLRKLGLDTSSTPTTKQLANLLQRVSETYQQADDDRYLLERSLQISSDEMQAMFQQQKASAEGRLQALVNALPDIVFMLDEEGSYVEIVAGEEEGLYLPAE</sequence>
<organism evidence="1 2">
    <name type="scientific">Solemya velesiana gill symbiont</name>
    <dbReference type="NCBI Taxonomy" id="1918948"/>
    <lineage>
        <taxon>Bacteria</taxon>
        <taxon>Pseudomonadati</taxon>
        <taxon>Pseudomonadota</taxon>
        <taxon>Gammaproteobacteria</taxon>
        <taxon>sulfur-oxidizing symbionts</taxon>
    </lineage>
</organism>
<dbReference type="EMBL" id="MPRJ01000065">
    <property type="protein sequence ID" value="OOZ35930.1"/>
    <property type="molecule type" value="Genomic_DNA"/>
</dbReference>
<dbReference type="Proteomes" id="UP000190896">
    <property type="component" value="Unassembled WGS sequence"/>
</dbReference>
<dbReference type="RefSeq" id="WP_245832090.1">
    <property type="nucleotide sequence ID" value="NZ_MPRJ01000065.1"/>
</dbReference>